<evidence type="ECO:0000313" key="1">
    <source>
        <dbReference type="EMBL" id="GFO14010.1"/>
    </source>
</evidence>
<dbReference type="AlphaFoldDB" id="A0AAV4B4K3"/>
<dbReference type="EMBL" id="BLXT01004521">
    <property type="protein sequence ID" value="GFO14010.1"/>
    <property type="molecule type" value="Genomic_DNA"/>
</dbReference>
<sequence>MSRVLMAIDAGQAGRYSGKSLNEIGLDGIAFQFEELGQEKICGLHTNRPHILTEVDKNVIIHHIRSFRGRISHYSRQKTRKLYLPEDLTITKMYTLFKEKYPNVKCSYEKYWDIFISKFNVFFGYP</sequence>
<reference evidence="1 2" key="1">
    <citation type="journal article" date="2021" name="Elife">
        <title>Chloroplast acquisition without the gene transfer in kleptoplastic sea slugs, Plakobranchus ocellatus.</title>
        <authorList>
            <person name="Maeda T."/>
            <person name="Takahashi S."/>
            <person name="Yoshida T."/>
            <person name="Shimamura S."/>
            <person name="Takaki Y."/>
            <person name="Nagai Y."/>
            <person name="Toyoda A."/>
            <person name="Suzuki Y."/>
            <person name="Arimoto A."/>
            <person name="Ishii H."/>
            <person name="Satoh N."/>
            <person name="Nishiyama T."/>
            <person name="Hasebe M."/>
            <person name="Maruyama T."/>
            <person name="Minagawa J."/>
            <person name="Obokata J."/>
            <person name="Shigenobu S."/>
        </authorList>
    </citation>
    <scope>NUCLEOTIDE SEQUENCE [LARGE SCALE GENOMIC DNA]</scope>
</reference>
<gene>
    <name evidence="1" type="ORF">PoB_004051500</name>
</gene>
<accession>A0AAV4B4K3</accession>
<evidence type="ECO:0000313" key="2">
    <source>
        <dbReference type="Proteomes" id="UP000735302"/>
    </source>
</evidence>
<dbReference type="Proteomes" id="UP000735302">
    <property type="component" value="Unassembled WGS sequence"/>
</dbReference>
<name>A0AAV4B4K3_9GAST</name>
<keyword evidence="2" id="KW-1185">Reference proteome</keyword>
<comment type="caution">
    <text evidence="1">The sequence shown here is derived from an EMBL/GenBank/DDBJ whole genome shotgun (WGS) entry which is preliminary data.</text>
</comment>
<protein>
    <submittedName>
        <fullName evidence="1">Vitamin B12-dependent ribonucleotide reductase</fullName>
    </submittedName>
</protein>
<organism evidence="1 2">
    <name type="scientific">Plakobranchus ocellatus</name>
    <dbReference type="NCBI Taxonomy" id="259542"/>
    <lineage>
        <taxon>Eukaryota</taxon>
        <taxon>Metazoa</taxon>
        <taxon>Spiralia</taxon>
        <taxon>Lophotrochozoa</taxon>
        <taxon>Mollusca</taxon>
        <taxon>Gastropoda</taxon>
        <taxon>Heterobranchia</taxon>
        <taxon>Euthyneura</taxon>
        <taxon>Panpulmonata</taxon>
        <taxon>Sacoglossa</taxon>
        <taxon>Placobranchoidea</taxon>
        <taxon>Plakobranchidae</taxon>
        <taxon>Plakobranchus</taxon>
    </lineage>
</organism>
<proteinExistence type="predicted"/>